<evidence type="ECO:0000256" key="1">
    <source>
        <dbReference type="ARBA" id="ARBA00004651"/>
    </source>
</evidence>
<feature type="transmembrane region" description="Helical" evidence="6">
    <location>
        <begin position="139"/>
        <end position="163"/>
    </location>
</feature>
<dbReference type="InterPro" id="IPR020846">
    <property type="entry name" value="MFS_dom"/>
</dbReference>
<feature type="transmembrane region" description="Helical" evidence="6">
    <location>
        <begin position="169"/>
        <end position="188"/>
    </location>
</feature>
<sequence length="402" mass="44149">MKDISNEAIWTKPFFIALINNFLVFMVFYSLMTVLPVFAVDRLERTETEAGLMTTMFLVSAIIMRPFAGKIIEALGKKRTLVISVFFFSISTVLYLVATDFTSLLFLRLFHGIWFSLTTTVLMVIAADIVPDHRKGEGLGYFAMSMNVAVVAGPFLALGLLSFIDYIELFGVLAAAIFLAFGASFFVRKEESSAVTVDWKIKWSDLIELRAMPIAMIGFLTSFAYASIMSFITIYANALDLFDYVGLFFVVFAVVMIVSRPFTGRLFDSGGPDYVIYPSLFLFAAGLILLSFVQSAILLLIAAALIGLGYGALLPAYQTMAIQSAPKSRTSHATSTFFIMYDLGIATGSVMLGVVSSALGFSGLYITAGIVILAAIMLYRFLRTKKRAGLYAVQAKSRENSL</sequence>
<proteinExistence type="predicted"/>
<feature type="transmembrane region" description="Helical" evidence="6">
    <location>
        <begin position="338"/>
        <end position="358"/>
    </location>
</feature>
<keyword evidence="4 6" id="KW-1133">Transmembrane helix</keyword>
<accession>A0ABW5ZN59</accession>
<feature type="transmembrane region" description="Helical" evidence="6">
    <location>
        <begin position="364"/>
        <end position="382"/>
    </location>
</feature>
<feature type="transmembrane region" description="Helical" evidence="6">
    <location>
        <begin position="209"/>
        <end position="235"/>
    </location>
</feature>
<evidence type="ECO:0000256" key="3">
    <source>
        <dbReference type="ARBA" id="ARBA00022692"/>
    </source>
</evidence>
<dbReference type="RefSeq" id="WP_239581353.1">
    <property type="nucleotide sequence ID" value="NZ_JAFBDK010000003.1"/>
</dbReference>
<evidence type="ECO:0000256" key="2">
    <source>
        <dbReference type="ARBA" id="ARBA00022448"/>
    </source>
</evidence>
<gene>
    <name evidence="8" type="ORF">ACFS5P_15830</name>
</gene>
<dbReference type="Gene3D" id="1.20.1250.20">
    <property type="entry name" value="MFS general substrate transporter like domains"/>
    <property type="match status" value="2"/>
</dbReference>
<evidence type="ECO:0000256" key="4">
    <source>
        <dbReference type="ARBA" id="ARBA00022989"/>
    </source>
</evidence>
<evidence type="ECO:0000256" key="5">
    <source>
        <dbReference type="ARBA" id="ARBA00023136"/>
    </source>
</evidence>
<dbReference type="PANTHER" id="PTHR23531">
    <property type="entry name" value="QUINOLENE RESISTANCE PROTEIN NORA"/>
    <property type="match status" value="1"/>
</dbReference>
<feature type="transmembrane region" description="Helical" evidence="6">
    <location>
        <begin position="298"/>
        <end position="317"/>
    </location>
</feature>
<dbReference type="CDD" id="cd17489">
    <property type="entry name" value="MFS_YfcJ_like"/>
    <property type="match status" value="1"/>
</dbReference>
<dbReference type="Proteomes" id="UP001597561">
    <property type="component" value="Unassembled WGS sequence"/>
</dbReference>
<dbReference type="Pfam" id="PF07690">
    <property type="entry name" value="MFS_1"/>
    <property type="match status" value="1"/>
</dbReference>
<dbReference type="InterPro" id="IPR052714">
    <property type="entry name" value="MFS_Exporter"/>
</dbReference>
<evidence type="ECO:0000256" key="6">
    <source>
        <dbReference type="SAM" id="Phobius"/>
    </source>
</evidence>
<keyword evidence="3 6" id="KW-0812">Transmembrane</keyword>
<feature type="domain" description="Major facilitator superfamily (MFS) profile" evidence="7">
    <location>
        <begin position="13"/>
        <end position="386"/>
    </location>
</feature>
<organism evidence="8 9">
    <name type="scientific">Jeotgalibacillus terrae</name>
    <dbReference type="NCBI Taxonomy" id="587735"/>
    <lineage>
        <taxon>Bacteria</taxon>
        <taxon>Bacillati</taxon>
        <taxon>Bacillota</taxon>
        <taxon>Bacilli</taxon>
        <taxon>Bacillales</taxon>
        <taxon>Caryophanaceae</taxon>
        <taxon>Jeotgalibacillus</taxon>
    </lineage>
</organism>
<feature type="transmembrane region" description="Helical" evidence="6">
    <location>
        <begin position="50"/>
        <end position="68"/>
    </location>
</feature>
<evidence type="ECO:0000313" key="9">
    <source>
        <dbReference type="Proteomes" id="UP001597561"/>
    </source>
</evidence>
<dbReference type="EMBL" id="JBHUPG010000031">
    <property type="protein sequence ID" value="MFD2913356.1"/>
    <property type="molecule type" value="Genomic_DNA"/>
</dbReference>
<evidence type="ECO:0000259" key="7">
    <source>
        <dbReference type="PROSITE" id="PS50850"/>
    </source>
</evidence>
<comment type="subcellular location">
    <subcellularLocation>
        <location evidence="1">Cell membrane</location>
        <topology evidence="1">Multi-pass membrane protein</topology>
    </subcellularLocation>
</comment>
<dbReference type="InterPro" id="IPR011701">
    <property type="entry name" value="MFS"/>
</dbReference>
<keyword evidence="9" id="KW-1185">Reference proteome</keyword>
<name>A0ABW5ZN59_9BACL</name>
<comment type="caution">
    <text evidence="8">The sequence shown here is derived from an EMBL/GenBank/DDBJ whole genome shotgun (WGS) entry which is preliminary data.</text>
</comment>
<feature type="transmembrane region" description="Helical" evidence="6">
    <location>
        <begin position="241"/>
        <end position="262"/>
    </location>
</feature>
<dbReference type="PANTHER" id="PTHR23531:SF2">
    <property type="entry name" value="PERMEASE"/>
    <property type="match status" value="1"/>
</dbReference>
<keyword evidence="2" id="KW-0813">Transport</keyword>
<feature type="transmembrane region" description="Helical" evidence="6">
    <location>
        <begin position="14"/>
        <end position="38"/>
    </location>
</feature>
<feature type="transmembrane region" description="Helical" evidence="6">
    <location>
        <begin position="274"/>
        <end position="292"/>
    </location>
</feature>
<dbReference type="PROSITE" id="PS50850">
    <property type="entry name" value="MFS"/>
    <property type="match status" value="1"/>
</dbReference>
<evidence type="ECO:0000313" key="8">
    <source>
        <dbReference type="EMBL" id="MFD2913356.1"/>
    </source>
</evidence>
<dbReference type="InterPro" id="IPR036259">
    <property type="entry name" value="MFS_trans_sf"/>
</dbReference>
<reference evidence="9" key="1">
    <citation type="journal article" date="2019" name="Int. J. Syst. Evol. Microbiol.">
        <title>The Global Catalogue of Microorganisms (GCM) 10K type strain sequencing project: providing services to taxonomists for standard genome sequencing and annotation.</title>
        <authorList>
            <consortium name="The Broad Institute Genomics Platform"/>
            <consortium name="The Broad Institute Genome Sequencing Center for Infectious Disease"/>
            <person name="Wu L."/>
            <person name="Ma J."/>
        </authorList>
    </citation>
    <scope>NUCLEOTIDE SEQUENCE [LARGE SCALE GENOMIC DNA]</scope>
    <source>
        <strain evidence="9">KCTC 13528</strain>
    </source>
</reference>
<feature type="transmembrane region" description="Helical" evidence="6">
    <location>
        <begin position="80"/>
        <end position="98"/>
    </location>
</feature>
<keyword evidence="5 6" id="KW-0472">Membrane</keyword>
<protein>
    <submittedName>
        <fullName evidence="8">MFS transporter</fullName>
    </submittedName>
</protein>
<feature type="transmembrane region" description="Helical" evidence="6">
    <location>
        <begin position="104"/>
        <end position="127"/>
    </location>
</feature>
<dbReference type="SUPFAM" id="SSF103473">
    <property type="entry name" value="MFS general substrate transporter"/>
    <property type="match status" value="1"/>
</dbReference>